<dbReference type="EMBL" id="JRPL02000002">
    <property type="protein sequence ID" value="TLD84682.1"/>
    <property type="molecule type" value="Genomic_DNA"/>
</dbReference>
<name>A0A099VBH2_9HELI</name>
<dbReference type="RefSeq" id="WP_034344984.1">
    <property type="nucleotide sequence ID" value="NZ_FZNG01000035.1"/>
</dbReference>
<dbReference type="Proteomes" id="UP000029878">
    <property type="component" value="Unassembled WGS sequence"/>
</dbReference>
<proteinExistence type="predicted"/>
<organism evidence="1 2">
    <name type="scientific">Helicobacter trogontum</name>
    <dbReference type="NCBI Taxonomy" id="50960"/>
    <lineage>
        <taxon>Bacteria</taxon>
        <taxon>Pseudomonadati</taxon>
        <taxon>Campylobacterota</taxon>
        <taxon>Epsilonproteobacteria</taxon>
        <taxon>Campylobacterales</taxon>
        <taxon>Helicobacteraceae</taxon>
        <taxon>Helicobacter</taxon>
    </lineage>
</organism>
<evidence type="ECO:0000313" key="1">
    <source>
        <dbReference type="EMBL" id="TLD84682.1"/>
    </source>
</evidence>
<comment type="caution">
    <text evidence="1">The sequence shown here is derived from an EMBL/GenBank/DDBJ whole genome shotgun (WGS) entry which is preliminary data.</text>
</comment>
<evidence type="ECO:0000313" key="2">
    <source>
        <dbReference type="Proteomes" id="UP000029878"/>
    </source>
</evidence>
<reference evidence="1 2" key="1">
    <citation type="journal article" date="2014" name="Genome Announc.">
        <title>Draft genome sequences of eight enterohepatic helicobacter species isolated from both laboratory and wild rodents.</title>
        <authorList>
            <person name="Sheh A."/>
            <person name="Shen Z."/>
            <person name="Fox J.G."/>
        </authorList>
    </citation>
    <scope>NUCLEOTIDE SEQUENCE [LARGE SCALE GENOMIC DNA]</scope>
    <source>
        <strain evidence="1 2">ATCC 700114</strain>
    </source>
</reference>
<accession>A0A099VBH2</accession>
<sequence>MEKLQKAWDCAIHKYDSDDTHDISNILDMSNMQTEYHVIRECKDICTKEEIIQMNKTNNLQSKYNMELRDLINFLEQKKSNFTIKQFKLMLESIWNLINEAKSFDVCIDDDLHNRLSALEQEYSTLFIENNRKVISAIQHKEIKKEYK</sequence>
<gene>
    <name evidence="1" type="ORF">LS81_001340</name>
</gene>
<dbReference type="AlphaFoldDB" id="A0A099VBH2"/>
<protein>
    <submittedName>
        <fullName evidence="1">Uncharacterized protein</fullName>
    </submittedName>
</protein>